<name>A0A7G9W9R8_ALKCA</name>
<dbReference type="GO" id="GO:0008199">
    <property type="term" value="F:ferric iron binding"/>
    <property type="evidence" value="ECO:0007669"/>
    <property type="project" value="InterPro"/>
</dbReference>
<protein>
    <submittedName>
        <fullName evidence="4">Bacterioferritin</fullName>
    </submittedName>
</protein>
<evidence type="ECO:0000313" key="4">
    <source>
        <dbReference type="EMBL" id="QNO15430.1"/>
    </source>
</evidence>
<dbReference type="Pfam" id="PF00210">
    <property type="entry name" value="Ferritin"/>
    <property type="match status" value="1"/>
</dbReference>
<dbReference type="GO" id="GO:0006879">
    <property type="term" value="P:intracellular iron ion homeostasis"/>
    <property type="evidence" value="ECO:0007669"/>
    <property type="project" value="UniProtKB-KW"/>
</dbReference>
<accession>A0A7G9W9R8</accession>
<evidence type="ECO:0000313" key="5">
    <source>
        <dbReference type="Proteomes" id="UP000516160"/>
    </source>
</evidence>
<dbReference type="GO" id="GO:0020037">
    <property type="term" value="F:heme binding"/>
    <property type="evidence" value="ECO:0007669"/>
    <property type="project" value="TreeGrafter"/>
</dbReference>
<keyword evidence="1" id="KW-0409">Iron storage</keyword>
<dbReference type="GO" id="GO:0004322">
    <property type="term" value="F:ferroxidase activity"/>
    <property type="evidence" value="ECO:0007669"/>
    <property type="project" value="TreeGrafter"/>
</dbReference>
<dbReference type="KEGG" id="acae:HYG86_11975"/>
<dbReference type="EMBL" id="CP058559">
    <property type="protein sequence ID" value="QNO15430.1"/>
    <property type="molecule type" value="Genomic_DNA"/>
</dbReference>
<evidence type="ECO:0000256" key="1">
    <source>
        <dbReference type="ARBA" id="ARBA00022434"/>
    </source>
</evidence>
<dbReference type="Proteomes" id="UP000516160">
    <property type="component" value="Chromosome"/>
</dbReference>
<dbReference type="InterPro" id="IPR009078">
    <property type="entry name" value="Ferritin-like_SF"/>
</dbReference>
<sequence length="178" mass="21113">MITKHPKNIHLLLDDYAGPDSELTAILQYFHHYFVVKHKDVAQMLEKFSLNEMQHFEMLGHILEQYGIDPRVYDSNRRYWSGADVNYQYKVCDILQVNLQGELGAISNYYQRINQIPVPEVQEILLQIINDEIGHVQGLTKMIGKYCPHFRTHDWLKEEFKKFSFTQEIQDKLLTQLK</sequence>
<dbReference type="RefSeq" id="WP_213165794.1">
    <property type="nucleotide sequence ID" value="NZ_CP058559.1"/>
</dbReference>
<feature type="domain" description="Ferritin/DPS" evidence="3">
    <location>
        <begin position="21"/>
        <end position="145"/>
    </location>
</feature>
<dbReference type="InterPro" id="IPR012347">
    <property type="entry name" value="Ferritin-like"/>
</dbReference>
<reference evidence="4 5" key="1">
    <citation type="submission" date="2020-07" db="EMBL/GenBank/DDBJ databases">
        <title>Alkalicella. sp. LB2 genome.</title>
        <authorList>
            <person name="Postec A."/>
            <person name="Quemeneur M."/>
        </authorList>
    </citation>
    <scope>NUCLEOTIDE SEQUENCE [LARGE SCALE GENOMIC DNA]</scope>
    <source>
        <strain evidence="4 5">LB2</strain>
    </source>
</reference>
<dbReference type="InterPro" id="IPR008331">
    <property type="entry name" value="Ferritin_DPS_dom"/>
</dbReference>
<dbReference type="PANTHER" id="PTHR30295:SF0">
    <property type="entry name" value="BACTERIOFERRITIN"/>
    <property type="match status" value="1"/>
</dbReference>
<keyword evidence="5" id="KW-1185">Reference proteome</keyword>
<proteinExistence type="predicted"/>
<evidence type="ECO:0000256" key="2">
    <source>
        <dbReference type="ARBA" id="ARBA00023004"/>
    </source>
</evidence>
<evidence type="ECO:0000259" key="3">
    <source>
        <dbReference type="Pfam" id="PF00210"/>
    </source>
</evidence>
<dbReference type="SUPFAM" id="SSF47240">
    <property type="entry name" value="Ferritin-like"/>
    <property type="match status" value="1"/>
</dbReference>
<keyword evidence="2" id="KW-0408">Iron</keyword>
<dbReference type="AlphaFoldDB" id="A0A7G9W9R8"/>
<dbReference type="Gene3D" id="1.20.1260.10">
    <property type="match status" value="2"/>
</dbReference>
<organism evidence="4 5">
    <name type="scientific">Alkalicella caledoniensis</name>
    <dbReference type="NCBI Taxonomy" id="2731377"/>
    <lineage>
        <taxon>Bacteria</taxon>
        <taxon>Bacillati</taxon>
        <taxon>Bacillota</taxon>
        <taxon>Clostridia</taxon>
        <taxon>Eubacteriales</taxon>
        <taxon>Proteinivoracaceae</taxon>
        <taxon>Alkalicella</taxon>
    </lineage>
</organism>
<dbReference type="PANTHER" id="PTHR30295">
    <property type="entry name" value="BACTERIOFERRITIN"/>
    <property type="match status" value="1"/>
</dbReference>
<gene>
    <name evidence="4" type="ORF">HYG86_11975</name>
</gene>
<dbReference type="GO" id="GO:0005829">
    <property type="term" value="C:cytosol"/>
    <property type="evidence" value="ECO:0007669"/>
    <property type="project" value="TreeGrafter"/>
</dbReference>